<dbReference type="AlphaFoldDB" id="S2KFH5"/>
<feature type="region of interest" description="Disordered" evidence="5">
    <location>
        <begin position="219"/>
        <end position="272"/>
    </location>
</feature>
<evidence type="ECO:0000256" key="3">
    <source>
        <dbReference type="ARBA" id="ARBA00022833"/>
    </source>
</evidence>
<dbReference type="InterPro" id="IPR013088">
    <property type="entry name" value="Znf_NHR/GATA"/>
</dbReference>
<dbReference type="SUPFAM" id="SSF57716">
    <property type="entry name" value="Glucocorticoid receptor-like (DNA-binding domain)"/>
    <property type="match status" value="1"/>
</dbReference>
<dbReference type="EMBL" id="KE123912">
    <property type="protein sequence ID" value="EPB91115.1"/>
    <property type="molecule type" value="Genomic_DNA"/>
</dbReference>
<dbReference type="STRING" id="1220926.S2KFH5"/>
<dbReference type="PANTHER" id="PTHR47255:SF4">
    <property type="entry name" value="GATA ZINC FINGER DOMAIN-CONTAINING PROTEIN 12"/>
    <property type="match status" value="1"/>
</dbReference>
<dbReference type="InParanoid" id="S2KFH5"/>
<dbReference type="GO" id="GO:0043565">
    <property type="term" value="F:sequence-specific DNA binding"/>
    <property type="evidence" value="ECO:0007669"/>
    <property type="project" value="InterPro"/>
</dbReference>
<dbReference type="InterPro" id="IPR000679">
    <property type="entry name" value="Znf_GATA"/>
</dbReference>
<evidence type="ECO:0000313" key="7">
    <source>
        <dbReference type="EMBL" id="EPB91115.1"/>
    </source>
</evidence>
<keyword evidence="8" id="KW-1185">Reference proteome</keyword>
<evidence type="ECO:0000256" key="1">
    <source>
        <dbReference type="ARBA" id="ARBA00022723"/>
    </source>
</evidence>
<feature type="compositionally biased region" description="Low complexity" evidence="5">
    <location>
        <begin position="314"/>
        <end position="328"/>
    </location>
</feature>
<evidence type="ECO:0000313" key="8">
    <source>
        <dbReference type="Proteomes" id="UP000014254"/>
    </source>
</evidence>
<evidence type="ECO:0000256" key="2">
    <source>
        <dbReference type="ARBA" id="ARBA00022771"/>
    </source>
</evidence>
<dbReference type="GO" id="GO:0008270">
    <property type="term" value="F:zinc ion binding"/>
    <property type="evidence" value="ECO:0007669"/>
    <property type="project" value="UniProtKB-KW"/>
</dbReference>
<dbReference type="eggNOG" id="KOG1601">
    <property type="taxonomic scope" value="Eukaryota"/>
</dbReference>
<accession>S2KFH5</accession>
<dbReference type="OrthoDB" id="2162994at2759"/>
<sequence>MPPFTPTVDRTADDLKTARSYIANMFERHDYSRFGRHSYGVLDQAIISLDSIFSVEASFFEVWRGLIDTPRRDWRFERVIFCLEDKDKKNRSSEFDRKNEYFVLPAEAMVNILSDEAPREAIMSFHLDNSIIEFPDREVYDDIKPCKFKKPSIKYIQDKTEEVPKGSYVVSLRISQISSTVWRVKKALDRMEANFQKAYNCLMELRSIHQSKIQERTIAGKEQKLEESDTTVDPPNQADSSKPDISSPTESNTSSPKKPSPRSTDNTSMSKECSYCGRKTTPMWRRGPQGPGTLCNACGVKWRHGKILCDNNSAETATSSPSTATTENVDPLKPNTTRTKRKYTKSSEAPQPAKKQQKRAAKKSVPADLAHDEGSDSVSSASSLGSPHSINLNALIMDEAHYALGVDAVEAAAVLTLLKRS</sequence>
<dbReference type="CDD" id="cd00202">
    <property type="entry name" value="ZnF_GATA"/>
    <property type="match status" value="1"/>
</dbReference>
<proteinExistence type="predicted"/>
<evidence type="ECO:0000256" key="5">
    <source>
        <dbReference type="SAM" id="MobiDB-lite"/>
    </source>
</evidence>
<dbReference type="PROSITE" id="PS50114">
    <property type="entry name" value="GATA_ZN_FINGER_2"/>
    <property type="match status" value="1"/>
</dbReference>
<keyword evidence="2 4" id="KW-0863">Zinc-finger</keyword>
<keyword evidence="1" id="KW-0479">Metal-binding</keyword>
<keyword evidence="3" id="KW-0862">Zinc</keyword>
<dbReference type="Gene3D" id="3.30.50.10">
    <property type="entry name" value="Erythroid Transcription Factor GATA-1, subunit A"/>
    <property type="match status" value="1"/>
</dbReference>
<evidence type="ECO:0000259" key="6">
    <source>
        <dbReference type="PROSITE" id="PS50114"/>
    </source>
</evidence>
<dbReference type="Pfam" id="PF00320">
    <property type="entry name" value="GATA"/>
    <property type="match status" value="1"/>
</dbReference>
<protein>
    <recommendedName>
        <fullName evidence="6">GATA-type domain-containing protein</fullName>
    </recommendedName>
</protein>
<dbReference type="PANTHER" id="PTHR47255">
    <property type="entry name" value="GATA TRANSCRIPTION FACTOR 22-RELATED"/>
    <property type="match status" value="1"/>
</dbReference>
<dbReference type="VEuPathDB" id="FungiDB:HMPREF1544_01995"/>
<evidence type="ECO:0000256" key="4">
    <source>
        <dbReference type="PROSITE-ProRule" id="PRU00094"/>
    </source>
</evidence>
<name>S2KFH5_MUCC1</name>
<dbReference type="SMART" id="SM00401">
    <property type="entry name" value="ZnF_GATA"/>
    <property type="match status" value="1"/>
</dbReference>
<organism evidence="7 8">
    <name type="scientific">Mucor circinelloides f. circinelloides (strain 1006PhL)</name>
    <name type="common">Mucormycosis agent</name>
    <name type="synonym">Calyptromyces circinelloides</name>
    <dbReference type="NCBI Taxonomy" id="1220926"/>
    <lineage>
        <taxon>Eukaryota</taxon>
        <taxon>Fungi</taxon>
        <taxon>Fungi incertae sedis</taxon>
        <taxon>Mucoromycota</taxon>
        <taxon>Mucoromycotina</taxon>
        <taxon>Mucoromycetes</taxon>
        <taxon>Mucorales</taxon>
        <taxon>Mucorineae</taxon>
        <taxon>Mucoraceae</taxon>
        <taxon>Mucor</taxon>
    </lineage>
</organism>
<dbReference type="InterPro" id="IPR052138">
    <property type="entry name" value="GATA_ZnFinger_Domain"/>
</dbReference>
<feature type="compositionally biased region" description="Polar residues" evidence="5">
    <location>
        <begin position="231"/>
        <end position="244"/>
    </location>
</feature>
<feature type="region of interest" description="Disordered" evidence="5">
    <location>
        <begin position="314"/>
        <end position="385"/>
    </location>
</feature>
<feature type="compositionally biased region" description="Low complexity" evidence="5">
    <location>
        <begin position="376"/>
        <end position="385"/>
    </location>
</feature>
<dbReference type="GO" id="GO:0006355">
    <property type="term" value="P:regulation of DNA-templated transcription"/>
    <property type="evidence" value="ECO:0007669"/>
    <property type="project" value="InterPro"/>
</dbReference>
<reference evidence="8" key="1">
    <citation type="submission" date="2013-05" db="EMBL/GenBank/DDBJ databases">
        <title>The Genome sequence of Mucor circinelloides f. circinelloides 1006PhL.</title>
        <authorList>
            <consortium name="The Broad Institute Genomics Platform"/>
            <person name="Cuomo C."/>
            <person name="Earl A."/>
            <person name="Findley K."/>
            <person name="Lee S.C."/>
            <person name="Walker B."/>
            <person name="Young S."/>
            <person name="Zeng Q."/>
            <person name="Gargeya S."/>
            <person name="Fitzgerald M."/>
            <person name="Haas B."/>
            <person name="Abouelleil A."/>
            <person name="Allen A.W."/>
            <person name="Alvarado L."/>
            <person name="Arachchi H.M."/>
            <person name="Berlin A.M."/>
            <person name="Chapman S.B."/>
            <person name="Gainer-Dewar J."/>
            <person name="Goldberg J."/>
            <person name="Griggs A."/>
            <person name="Gujja S."/>
            <person name="Hansen M."/>
            <person name="Howarth C."/>
            <person name="Imamovic A."/>
            <person name="Ireland A."/>
            <person name="Larimer J."/>
            <person name="McCowan C."/>
            <person name="Murphy C."/>
            <person name="Pearson M."/>
            <person name="Poon T.W."/>
            <person name="Priest M."/>
            <person name="Roberts A."/>
            <person name="Saif S."/>
            <person name="Shea T."/>
            <person name="Sisk P."/>
            <person name="Sykes S."/>
            <person name="Wortman J."/>
            <person name="Nusbaum C."/>
            <person name="Birren B."/>
        </authorList>
    </citation>
    <scope>NUCLEOTIDE SEQUENCE [LARGE SCALE GENOMIC DNA]</scope>
    <source>
        <strain evidence="8">1006PhL</strain>
    </source>
</reference>
<gene>
    <name evidence="7" type="ORF">HMPREF1544_01995</name>
</gene>
<dbReference type="Proteomes" id="UP000014254">
    <property type="component" value="Unassembled WGS sequence"/>
</dbReference>
<feature type="domain" description="GATA-type" evidence="6">
    <location>
        <begin position="267"/>
        <end position="303"/>
    </location>
</feature>
<feature type="compositionally biased region" description="Low complexity" evidence="5">
    <location>
        <begin position="246"/>
        <end position="264"/>
    </location>
</feature>